<organism evidence="3 4">
    <name type="scientific">Reyranella aquatilis</name>
    <dbReference type="NCBI Taxonomy" id="2035356"/>
    <lineage>
        <taxon>Bacteria</taxon>
        <taxon>Pseudomonadati</taxon>
        <taxon>Pseudomonadota</taxon>
        <taxon>Alphaproteobacteria</taxon>
        <taxon>Hyphomicrobiales</taxon>
        <taxon>Reyranellaceae</taxon>
        <taxon>Reyranella</taxon>
    </lineage>
</organism>
<dbReference type="InterPro" id="IPR038404">
    <property type="entry name" value="TRAP_DctP_sf"/>
</dbReference>
<dbReference type="PANTHER" id="PTHR33376:SF2">
    <property type="entry name" value="DICARBOXYLATE-BINDING PERIPLASMIC PROTEIN"/>
    <property type="match status" value="1"/>
</dbReference>
<evidence type="ECO:0000313" key="3">
    <source>
        <dbReference type="EMBL" id="MCC8432381.1"/>
    </source>
</evidence>
<dbReference type="Pfam" id="PF03480">
    <property type="entry name" value="DctP"/>
    <property type="match status" value="1"/>
</dbReference>
<dbReference type="Proteomes" id="UP001198862">
    <property type="component" value="Unassembled WGS sequence"/>
</dbReference>
<reference evidence="3 4" key="1">
    <citation type="submission" date="2021-11" db="EMBL/GenBank/DDBJ databases">
        <authorList>
            <person name="Lee D.-H."/>
            <person name="Kim S.-B."/>
        </authorList>
    </citation>
    <scope>NUCLEOTIDE SEQUENCE [LARGE SCALE GENOMIC DNA]</scope>
    <source>
        <strain evidence="3 4">KCTC 52223</strain>
    </source>
</reference>
<proteinExistence type="predicted"/>
<sequence length="324" mass="35135">MRLLLALILVLLPAAAFAQVFHAADSNLPDHPTVQGIDALDRVLRERTGGRLSIDITSGTTHSESFMVAQMRLGRLDMARVSLNALNGVVPLSVISTLPFMFESRAQKWQVLDGAYGQALFASLESAGLVGLGLYDSGAYSFFARTGFVLGPGDLKGKRMRFQKGDTSEAMFRRMGVEPVIAPSPALPTLLATGAVDVAEGSLPDYLTANHWTLAPWFTVSRHIEPPSILVMSLGAWRSLSPQDQDLLRDAARQSQAAQRALMARHEAEAEARVLQTGAKLSLGFDRQSFKRAFAPLYSLVVRDPAQIAWLRRLADAADPGPAK</sequence>
<feature type="signal peptide" evidence="2">
    <location>
        <begin position="1"/>
        <end position="18"/>
    </location>
</feature>
<dbReference type="Gene3D" id="3.40.190.170">
    <property type="entry name" value="Bacterial extracellular solute-binding protein, family 7"/>
    <property type="match status" value="1"/>
</dbReference>
<dbReference type="SUPFAM" id="SSF53850">
    <property type="entry name" value="Periplasmic binding protein-like II"/>
    <property type="match status" value="1"/>
</dbReference>
<keyword evidence="1 2" id="KW-0732">Signal</keyword>
<accession>A0ABS8L252</accession>
<dbReference type="PANTHER" id="PTHR33376">
    <property type="match status" value="1"/>
</dbReference>
<evidence type="ECO:0000256" key="1">
    <source>
        <dbReference type="ARBA" id="ARBA00022729"/>
    </source>
</evidence>
<dbReference type="RefSeq" id="WP_230553801.1">
    <property type="nucleotide sequence ID" value="NZ_JAJISD010000014.1"/>
</dbReference>
<feature type="chain" id="PRO_5047252979" evidence="2">
    <location>
        <begin position="19"/>
        <end position="324"/>
    </location>
</feature>
<evidence type="ECO:0000313" key="4">
    <source>
        <dbReference type="Proteomes" id="UP001198862"/>
    </source>
</evidence>
<name>A0ABS8L252_9HYPH</name>
<evidence type="ECO:0000256" key="2">
    <source>
        <dbReference type="SAM" id="SignalP"/>
    </source>
</evidence>
<gene>
    <name evidence="3" type="primary">dctP</name>
    <name evidence="3" type="ORF">LJ725_25685</name>
</gene>
<dbReference type="NCBIfam" id="NF037995">
    <property type="entry name" value="TRAP_S1"/>
    <property type="match status" value="1"/>
</dbReference>
<protein>
    <submittedName>
        <fullName evidence="3">TRAP transporter substrate-binding protein DctP</fullName>
    </submittedName>
</protein>
<dbReference type="EMBL" id="JAJISD010000014">
    <property type="protein sequence ID" value="MCC8432381.1"/>
    <property type="molecule type" value="Genomic_DNA"/>
</dbReference>
<keyword evidence="4" id="KW-1185">Reference proteome</keyword>
<comment type="caution">
    <text evidence="3">The sequence shown here is derived from an EMBL/GenBank/DDBJ whole genome shotgun (WGS) entry which is preliminary data.</text>
</comment>
<dbReference type="InterPro" id="IPR018389">
    <property type="entry name" value="DctP_fam"/>
</dbReference>